<accession>A0A0L0BQS5</accession>
<organism evidence="1 2">
    <name type="scientific">Lucilia cuprina</name>
    <name type="common">Green bottle fly</name>
    <name type="synonym">Australian sheep blowfly</name>
    <dbReference type="NCBI Taxonomy" id="7375"/>
    <lineage>
        <taxon>Eukaryota</taxon>
        <taxon>Metazoa</taxon>
        <taxon>Ecdysozoa</taxon>
        <taxon>Arthropoda</taxon>
        <taxon>Hexapoda</taxon>
        <taxon>Insecta</taxon>
        <taxon>Pterygota</taxon>
        <taxon>Neoptera</taxon>
        <taxon>Endopterygota</taxon>
        <taxon>Diptera</taxon>
        <taxon>Brachycera</taxon>
        <taxon>Muscomorpha</taxon>
        <taxon>Oestroidea</taxon>
        <taxon>Calliphoridae</taxon>
        <taxon>Luciliinae</taxon>
        <taxon>Lucilia</taxon>
    </lineage>
</organism>
<gene>
    <name evidence="1" type="ORF">FF38_08812</name>
</gene>
<sequence>MGVPRCKVISITLASLSPVSTTKSPVSIFSTTISSLRRLLLRLSSFWEDCLRCVLSFLLETFEPKIGFQRINGDESRVTCPEESLEPPLSLSFSFSFSLSLSLSRSLFSSYFSTKLLTLVVEMVDDAPPNEDLHSLVFSDSSVMEALAAVEDEGVEVKAKEELLVEVVASFEMGVETSLLTSCGLGEATELARTKLRPLLRLELRELLRPNKTSRSQWLGKTSLSKYSRAACTAGPSCLAAASRRPSLNERTKYSSLTRIRTVAWAVGATTKPGNHFSLSFFFDSVSTQTTLPICSSFSLITSLASLSSSSSELSSFIWPRRLPRRPPTTGLPKCSGCVRGN</sequence>
<name>A0A0L0BQS5_LUCCU</name>
<proteinExistence type="predicted"/>
<protein>
    <submittedName>
        <fullName evidence="1">Uncharacterized protein</fullName>
    </submittedName>
</protein>
<dbReference type="AlphaFoldDB" id="A0A0L0BQS5"/>
<dbReference type="EMBL" id="JRES01001509">
    <property type="protein sequence ID" value="KNC22372.1"/>
    <property type="molecule type" value="Genomic_DNA"/>
</dbReference>
<reference evidence="1 2" key="1">
    <citation type="journal article" date="2015" name="Nat. Commun.">
        <title>Lucilia cuprina genome unlocks parasitic fly biology to underpin future interventions.</title>
        <authorList>
            <person name="Anstead C.A."/>
            <person name="Korhonen P.K."/>
            <person name="Young N.D."/>
            <person name="Hall R.S."/>
            <person name="Jex A.R."/>
            <person name="Murali S.C."/>
            <person name="Hughes D.S."/>
            <person name="Lee S.F."/>
            <person name="Perry T."/>
            <person name="Stroehlein A.J."/>
            <person name="Ansell B.R."/>
            <person name="Breugelmans B."/>
            <person name="Hofmann A."/>
            <person name="Qu J."/>
            <person name="Dugan S."/>
            <person name="Lee S.L."/>
            <person name="Chao H."/>
            <person name="Dinh H."/>
            <person name="Han Y."/>
            <person name="Doddapaneni H.V."/>
            <person name="Worley K.C."/>
            <person name="Muzny D.M."/>
            <person name="Ioannidis P."/>
            <person name="Waterhouse R.M."/>
            <person name="Zdobnov E.M."/>
            <person name="James P.J."/>
            <person name="Bagnall N.H."/>
            <person name="Kotze A.C."/>
            <person name="Gibbs R.A."/>
            <person name="Richards S."/>
            <person name="Batterham P."/>
            <person name="Gasser R.B."/>
        </authorList>
    </citation>
    <scope>NUCLEOTIDE SEQUENCE [LARGE SCALE GENOMIC DNA]</scope>
    <source>
        <strain evidence="1 2">LS</strain>
        <tissue evidence="1">Full body</tissue>
    </source>
</reference>
<dbReference type="Proteomes" id="UP000037069">
    <property type="component" value="Unassembled WGS sequence"/>
</dbReference>
<keyword evidence="2" id="KW-1185">Reference proteome</keyword>
<evidence type="ECO:0000313" key="2">
    <source>
        <dbReference type="Proteomes" id="UP000037069"/>
    </source>
</evidence>
<evidence type="ECO:0000313" key="1">
    <source>
        <dbReference type="EMBL" id="KNC22372.1"/>
    </source>
</evidence>
<comment type="caution">
    <text evidence="1">The sequence shown here is derived from an EMBL/GenBank/DDBJ whole genome shotgun (WGS) entry which is preliminary data.</text>
</comment>